<accession>E4Z2Z4</accession>
<gene>
    <name evidence="1" type="ORF">GSOID_T00025736001</name>
</gene>
<proteinExistence type="predicted"/>
<reference evidence="1" key="1">
    <citation type="journal article" date="2010" name="Science">
        <title>Plasticity of animal genome architecture unmasked by rapid evolution of a pelagic tunicate.</title>
        <authorList>
            <person name="Denoeud F."/>
            <person name="Henriet S."/>
            <person name="Mungpakdee S."/>
            <person name="Aury J.M."/>
            <person name="Da Silva C."/>
            <person name="Brinkmann H."/>
            <person name="Mikhaleva J."/>
            <person name="Olsen L.C."/>
            <person name="Jubin C."/>
            <person name="Canestro C."/>
            <person name="Bouquet J.M."/>
            <person name="Danks G."/>
            <person name="Poulain J."/>
            <person name="Campsteijn C."/>
            <person name="Adamski M."/>
            <person name="Cross I."/>
            <person name="Yadetie F."/>
            <person name="Muffato M."/>
            <person name="Louis A."/>
            <person name="Butcher S."/>
            <person name="Tsagkogeorga G."/>
            <person name="Konrad A."/>
            <person name="Singh S."/>
            <person name="Jensen M.F."/>
            <person name="Cong E.H."/>
            <person name="Eikeseth-Otteraa H."/>
            <person name="Noel B."/>
            <person name="Anthouard V."/>
            <person name="Porcel B.M."/>
            <person name="Kachouri-Lafond R."/>
            <person name="Nishino A."/>
            <person name="Ugolini M."/>
            <person name="Chourrout P."/>
            <person name="Nishida H."/>
            <person name="Aasland R."/>
            <person name="Huzurbazar S."/>
            <person name="Westhof E."/>
            <person name="Delsuc F."/>
            <person name="Lehrach H."/>
            <person name="Reinhardt R."/>
            <person name="Weissenbach J."/>
            <person name="Roy S.W."/>
            <person name="Artiguenave F."/>
            <person name="Postlethwait J.H."/>
            <person name="Manak J.R."/>
            <person name="Thompson E.M."/>
            <person name="Jaillon O."/>
            <person name="Du Pasquier L."/>
            <person name="Boudinot P."/>
            <person name="Liberles D.A."/>
            <person name="Volff J.N."/>
            <person name="Philippe H."/>
            <person name="Lenhard B."/>
            <person name="Roest Crollius H."/>
            <person name="Wincker P."/>
            <person name="Chourrout D."/>
        </authorList>
    </citation>
    <scope>NUCLEOTIDE SEQUENCE [LARGE SCALE GENOMIC DNA]</scope>
</reference>
<protein>
    <submittedName>
        <fullName evidence="1">Uncharacterized protein</fullName>
    </submittedName>
</protein>
<sequence>MLFEAYRNLKTLFSEREIYSKRLKDCDQLFENENENENYQHLFAKITFTPFFETFFFLLFQNQC</sequence>
<dbReference type="AlphaFoldDB" id="E4Z2Z4"/>
<organism evidence="1">
    <name type="scientific">Oikopleura dioica</name>
    <name type="common">Tunicate</name>
    <dbReference type="NCBI Taxonomy" id="34765"/>
    <lineage>
        <taxon>Eukaryota</taxon>
        <taxon>Metazoa</taxon>
        <taxon>Chordata</taxon>
        <taxon>Tunicata</taxon>
        <taxon>Appendicularia</taxon>
        <taxon>Copelata</taxon>
        <taxon>Oikopleuridae</taxon>
        <taxon>Oikopleura</taxon>
    </lineage>
</organism>
<dbReference type="EMBL" id="FN656846">
    <property type="protein sequence ID" value="CBY42072.1"/>
    <property type="molecule type" value="Genomic_DNA"/>
</dbReference>
<dbReference type="Proteomes" id="UP000011014">
    <property type="component" value="Unassembled WGS sequence"/>
</dbReference>
<evidence type="ECO:0000313" key="1">
    <source>
        <dbReference type="EMBL" id="CBY42072.1"/>
    </source>
</evidence>
<name>E4Z2Z4_OIKDI</name>